<dbReference type="InterPro" id="IPR006046">
    <property type="entry name" value="Alpha_amylase"/>
</dbReference>
<dbReference type="Proteomes" id="UP000191448">
    <property type="component" value="Unassembled WGS sequence"/>
</dbReference>
<dbReference type="GO" id="GO:0005975">
    <property type="term" value="P:carbohydrate metabolic process"/>
    <property type="evidence" value="ECO:0007669"/>
    <property type="project" value="InterPro"/>
</dbReference>
<evidence type="ECO:0000256" key="5">
    <source>
        <dbReference type="RuleBase" id="RU003615"/>
    </source>
</evidence>
<organism evidence="7 8">
    <name type="scientific">Clostridium thermobutyricum DSM 4928</name>
    <dbReference type="NCBI Taxonomy" id="1121339"/>
    <lineage>
        <taxon>Bacteria</taxon>
        <taxon>Bacillati</taxon>
        <taxon>Bacillota</taxon>
        <taxon>Clostridia</taxon>
        <taxon>Eubacteriales</taxon>
        <taxon>Clostridiaceae</taxon>
        <taxon>Clostridium</taxon>
    </lineage>
</organism>
<dbReference type="GO" id="GO:0004556">
    <property type="term" value="F:alpha-amylase activity"/>
    <property type="evidence" value="ECO:0007669"/>
    <property type="project" value="UniProtKB-EC"/>
</dbReference>
<dbReference type="SMART" id="SM00642">
    <property type="entry name" value="Aamy"/>
    <property type="match status" value="1"/>
</dbReference>
<protein>
    <submittedName>
        <fullName evidence="7">Alpha-amylase</fullName>
        <ecNumber evidence="7">3.2.1.1</ecNumber>
    </submittedName>
</protein>
<dbReference type="PANTHER" id="PTHR10357:SF215">
    <property type="entry name" value="ALPHA-AMYLASE 1"/>
    <property type="match status" value="1"/>
</dbReference>
<dbReference type="Pfam" id="PF00128">
    <property type="entry name" value="Alpha-amylase"/>
    <property type="match status" value="1"/>
</dbReference>
<keyword evidence="7" id="KW-0378">Hydrolase</keyword>
<evidence type="ECO:0000313" key="7">
    <source>
        <dbReference type="EMBL" id="OPX47612.1"/>
    </source>
</evidence>
<dbReference type="OrthoDB" id="9761789at2"/>
<proteinExistence type="inferred from homology"/>
<sequence length="272" mass="32031">MKEQGFDAIQISPIQPLKEEGQIPWYLFYQPINFSIGNQYGSREELIKLCKESKENNIKIIVDVVLNHVAGKDTGELIPSEKVDNDIKSNIDFFKESRNIINYENREEVIDLCIGLPCLRLDNYQLQDIIIKFLNELIDCGVDGFRFDAAKHIKLPSEGSDFWIRVLNKLKRRDLFNYAEVIFSSKEILEEYSKYVKVLTESEALNEDISVSFVESHDSYLEFCYTNKISSEDILKEYKKLCSRRKNTLFYARPFDNTWQREEIKIIHQKRE</sequence>
<dbReference type="AlphaFoldDB" id="A0A1V4SUP5"/>
<dbReference type="PRINTS" id="PR00110">
    <property type="entry name" value="ALPHAAMYLASE"/>
</dbReference>
<dbReference type="PANTHER" id="PTHR10357">
    <property type="entry name" value="ALPHA-AMYLASE FAMILY MEMBER"/>
    <property type="match status" value="1"/>
</dbReference>
<keyword evidence="3" id="KW-0479">Metal-binding</keyword>
<comment type="cofactor">
    <cofactor evidence="1">
        <name>Ca(2+)</name>
        <dbReference type="ChEBI" id="CHEBI:29108"/>
    </cofactor>
</comment>
<dbReference type="InterPro" id="IPR017853">
    <property type="entry name" value="GH"/>
</dbReference>
<dbReference type="EC" id="3.2.1.1" evidence="7"/>
<evidence type="ECO:0000313" key="8">
    <source>
        <dbReference type="Proteomes" id="UP000191448"/>
    </source>
</evidence>
<keyword evidence="7" id="KW-0326">Glycosidase</keyword>
<accession>A0A1V4SUP5</accession>
<dbReference type="RefSeq" id="WP_158082695.1">
    <property type="nucleotide sequence ID" value="NZ_LTAY01000042.1"/>
</dbReference>
<evidence type="ECO:0000256" key="1">
    <source>
        <dbReference type="ARBA" id="ARBA00001913"/>
    </source>
</evidence>
<evidence type="ECO:0000259" key="6">
    <source>
        <dbReference type="SMART" id="SM00642"/>
    </source>
</evidence>
<evidence type="ECO:0000256" key="4">
    <source>
        <dbReference type="ARBA" id="ARBA00022729"/>
    </source>
</evidence>
<dbReference type="SUPFAM" id="SSF51445">
    <property type="entry name" value="(Trans)glycosidases"/>
    <property type="match status" value="1"/>
</dbReference>
<dbReference type="InterPro" id="IPR006047">
    <property type="entry name" value="GH13_cat_dom"/>
</dbReference>
<name>A0A1V4SUP5_9CLOT</name>
<dbReference type="Gene3D" id="3.20.20.80">
    <property type="entry name" value="Glycosidases"/>
    <property type="match status" value="1"/>
</dbReference>
<dbReference type="EMBL" id="LTAY01000042">
    <property type="protein sequence ID" value="OPX47612.1"/>
    <property type="molecule type" value="Genomic_DNA"/>
</dbReference>
<keyword evidence="4" id="KW-0732">Signal</keyword>
<comment type="caution">
    <text evidence="7">The sequence shown here is derived from an EMBL/GenBank/DDBJ whole genome shotgun (WGS) entry which is preliminary data.</text>
</comment>
<dbReference type="GO" id="GO:0046872">
    <property type="term" value="F:metal ion binding"/>
    <property type="evidence" value="ECO:0007669"/>
    <property type="project" value="UniProtKB-KW"/>
</dbReference>
<gene>
    <name evidence="7" type="primary">amyE</name>
    <name evidence="7" type="ORF">CLTHE_17260</name>
</gene>
<evidence type="ECO:0000256" key="2">
    <source>
        <dbReference type="ARBA" id="ARBA00008061"/>
    </source>
</evidence>
<comment type="similarity">
    <text evidence="2 5">Belongs to the glycosyl hydrolase 13 family.</text>
</comment>
<evidence type="ECO:0000256" key="3">
    <source>
        <dbReference type="ARBA" id="ARBA00022723"/>
    </source>
</evidence>
<feature type="domain" description="Glycosyl hydrolase family 13 catalytic" evidence="6">
    <location>
        <begin position="2"/>
        <end position="270"/>
    </location>
</feature>
<reference evidence="7 8" key="1">
    <citation type="submission" date="2016-02" db="EMBL/GenBank/DDBJ databases">
        <title>Genome sequence of Clostridium thermobutyricum DSM 4928.</title>
        <authorList>
            <person name="Poehlein A."/>
            <person name="Daniel R."/>
        </authorList>
    </citation>
    <scope>NUCLEOTIDE SEQUENCE [LARGE SCALE GENOMIC DNA]</scope>
    <source>
        <strain evidence="7 8">DSM 4928</strain>
    </source>
</reference>